<accession>A0A840SQM4</accession>
<gene>
    <name evidence="1" type="ORF">HNP73_002092</name>
</gene>
<dbReference type="Proteomes" id="UP000549457">
    <property type="component" value="Unassembled WGS sequence"/>
</dbReference>
<proteinExistence type="predicted"/>
<name>A0A840SQM4_9RHOB</name>
<sequence>MDIFAKTFMTATLLDRPTSPRAPRHATSAGWLRRLIRRAR</sequence>
<evidence type="ECO:0000313" key="1">
    <source>
        <dbReference type="EMBL" id="MBB5222156.1"/>
    </source>
</evidence>
<reference evidence="1 2" key="1">
    <citation type="submission" date="2020-08" db="EMBL/GenBank/DDBJ databases">
        <title>Genomic Encyclopedia of Type Strains, Phase IV (KMG-IV): sequencing the most valuable type-strain genomes for metagenomic binning, comparative biology and taxonomic classification.</title>
        <authorList>
            <person name="Goeker M."/>
        </authorList>
    </citation>
    <scope>NUCLEOTIDE SEQUENCE [LARGE SCALE GENOMIC DNA]</scope>
    <source>
        <strain evidence="1 2">DSM 101730</strain>
    </source>
</reference>
<evidence type="ECO:0000313" key="2">
    <source>
        <dbReference type="Proteomes" id="UP000549457"/>
    </source>
</evidence>
<keyword evidence="2" id="KW-1185">Reference proteome</keyword>
<comment type="caution">
    <text evidence="1">The sequence shown here is derived from an EMBL/GenBank/DDBJ whole genome shotgun (WGS) entry which is preliminary data.</text>
</comment>
<dbReference type="EMBL" id="JACHFM010000002">
    <property type="protein sequence ID" value="MBB5222156.1"/>
    <property type="molecule type" value="Genomic_DNA"/>
</dbReference>
<organism evidence="1 2">
    <name type="scientific">Amaricoccus macauensis</name>
    <dbReference type="NCBI Taxonomy" id="57001"/>
    <lineage>
        <taxon>Bacteria</taxon>
        <taxon>Pseudomonadati</taxon>
        <taxon>Pseudomonadota</taxon>
        <taxon>Alphaproteobacteria</taxon>
        <taxon>Rhodobacterales</taxon>
        <taxon>Paracoccaceae</taxon>
        <taxon>Amaricoccus</taxon>
    </lineage>
</organism>
<protein>
    <submittedName>
        <fullName evidence="1">Uncharacterized protein</fullName>
    </submittedName>
</protein>
<dbReference type="AlphaFoldDB" id="A0A840SQM4"/>